<comment type="function">
    <text evidence="10">Catalyzes the exchange of an acyl for a long-chain alkyl group and the formation of the ether bond in the biosynthesis of ether phospholipids.</text>
</comment>
<dbReference type="Gene3D" id="3.30.300.330">
    <property type="match status" value="1"/>
</dbReference>
<dbReference type="InParanoid" id="A0A2R5GQZ5"/>
<feature type="site" description="Important for enzyme activity" evidence="9">
    <location>
        <position position="407"/>
    </location>
</feature>
<keyword evidence="10" id="KW-0443">Lipid metabolism</keyword>
<evidence type="ECO:0000256" key="1">
    <source>
        <dbReference type="ARBA" id="ARBA00004670"/>
    </source>
</evidence>
<dbReference type="InterPro" id="IPR025650">
    <property type="entry name" value="Alkyl-DHAP_Synthase"/>
</dbReference>
<dbReference type="InterPro" id="IPR016171">
    <property type="entry name" value="Vanillyl_alc_oxidase_C-sub2"/>
</dbReference>
<comment type="catalytic activity">
    <reaction evidence="10">
        <text>a long chain fatty alcohol + a 1-acylglycerone 3-phosphate = a 1-O-alkylglycerone 3-phosphate + a long-chain fatty acid + H(+)</text>
        <dbReference type="Rhea" id="RHEA:36171"/>
        <dbReference type="ChEBI" id="CHEBI:15378"/>
        <dbReference type="ChEBI" id="CHEBI:17135"/>
        <dbReference type="ChEBI" id="CHEBI:57534"/>
        <dbReference type="ChEBI" id="CHEBI:57560"/>
        <dbReference type="ChEBI" id="CHEBI:73315"/>
        <dbReference type="EC" id="2.5.1.26"/>
    </reaction>
</comment>
<feature type="binding site" evidence="8">
    <location>
        <begin position="303"/>
        <end position="306"/>
    </location>
    <ligand>
        <name>FAD</name>
        <dbReference type="ChEBI" id="CHEBI:57692"/>
    </ligand>
</feature>
<comment type="cofactor">
    <cofactor evidence="8 10">
        <name>FAD</name>
        <dbReference type="ChEBI" id="CHEBI:57692"/>
    </cofactor>
</comment>
<keyword evidence="5 8" id="KW-0274">FAD</keyword>
<dbReference type="InterPro" id="IPR006094">
    <property type="entry name" value="Oxid_FAD_bind_N"/>
</dbReference>
<name>A0A2R5GQZ5_9STRA</name>
<evidence type="ECO:0000256" key="4">
    <source>
        <dbReference type="ARBA" id="ARBA00022630"/>
    </source>
</evidence>
<dbReference type="InterPro" id="IPR016169">
    <property type="entry name" value="FAD-bd_PCMH_sub2"/>
</dbReference>
<evidence type="ECO:0000256" key="3">
    <source>
        <dbReference type="ARBA" id="ARBA00012385"/>
    </source>
</evidence>
<evidence type="ECO:0000313" key="13">
    <source>
        <dbReference type="Proteomes" id="UP000241890"/>
    </source>
</evidence>
<dbReference type="InterPro" id="IPR004113">
    <property type="entry name" value="FAD-bd_oxidored_4_C"/>
</dbReference>
<comment type="caution">
    <text evidence="12">The sequence shown here is derived from an EMBL/GenBank/DDBJ whole genome shotgun (WGS) entry which is preliminary data.</text>
</comment>
<dbReference type="Proteomes" id="UP000241890">
    <property type="component" value="Unassembled WGS sequence"/>
</dbReference>
<dbReference type="Gene3D" id="3.30.70.3450">
    <property type="match status" value="1"/>
</dbReference>
<dbReference type="SUPFAM" id="SSF55103">
    <property type="entry name" value="FAD-linked oxidases, C-terminal domain"/>
    <property type="match status" value="1"/>
</dbReference>
<dbReference type="GO" id="GO:0008609">
    <property type="term" value="F:alkylglycerone-phosphate synthase activity"/>
    <property type="evidence" value="ECO:0007669"/>
    <property type="project" value="UniProtKB-EC"/>
</dbReference>
<evidence type="ECO:0000256" key="5">
    <source>
        <dbReference type="ARBA" id="ARBA00022827"/>
    </source>
</evidence>
<evidence type="ECO:0000256" key="10">
    <source>
        <dbReference type="RuleBase" id="RU363113"/>
    </source>
</evidence>
<proteinExistence type="inferred from homology"/>
<dbReference type="EC" id="2.5.1.26" evidence="3 10"/>
<feature type="binding site" evidence="8">
    <location>
        <begin position="290"/>
        <end position="296"/>
    </location>
    <ligand>
        <name>FAD</name>
        <dbReference type="ChEBI" id="CHEBI:57692"/>
    </ligand>
</feature>
<evidence type="ECO:0000256" key="7">
    <source>
        <dbReference type="PIRSR" id="PIRSR625650-2"/>
    </source>
</evidence>
<dbReference type="PROSITE" id="PS51387">
    <property type="entry name" value="FAD_PCMH"/>
    <property type="match status" value="1"/>
</dbReference>
<evidence type="ECO:0000256" key="8">
    <source>
        <dbReference type="PIRSR" id="PIRSR625650-3"/>
    </source>
</evidence>
<comment type="subcellular location">
    <subcellularLocation>
        <location evidence="10">Peroxisome</location>
    </subcellularLocation>
</comment>
<organism evidence="12 13">
    <name type="scientific">Hondaea fermentalgiana</name>
    <dbReference type="NCBI Taxonomy" id="2315210"/>
    <lineage>
        <taxon>Eukaryota</taxon>
        <taxon>Sar</taxon>
        <taxon>Stramenopiles</taxon>
        <taxon>Bigyra</taxon>
        <taxon>Labyrinthulomycetes</taxon>
        <taxon>Thraustochytrida</taxon>
        <taxon>Thraustochytriidae</taxon>
        <taxon>Hondaea</taxon>
    </lineage>
</organism>
<dbReference type="Pfam" id="PF02913">
    <property type="entry name" value="FAD-oxidase_C"/>
    <property type="match status" value="1"/>
</dbReference>
<protein>
    <recommendedName>
        <fullName evidence="3 10">Alkylglycerone-phosphate synthase</fullName>
        <shortName evidence="10">Alkyl-DHAP synthase</shortName>
        <ecNumber evidence="3 10">2.5.1.26</ecNumber>
    </recommendedName>
</protein>
<evidence type="ECO:0000256" key="2">
    <source>
        <dbReference type="ARBA" id="ARBA00008000"/>
    </source>
</evidence>
<comment type="subunit">
    <text evidence="10">Homodimer.</text>
</comment>
<feature type="active site" description="Proton donor/acceptor" evidence="6">
    <location>
        <position position="567"/>
    </location>
</feature>
<dbReference type="GO" id="GO:0008611">
    <property type="term" value="P:ether lipid biosynthetic process"/>
    <property type="evidence" value="ECO:0007669"/>
    <property type="project" value="UniProtKB-UniPathway"/>
</dbReference>
<accession>A0A2R5GQZ5</accession>
<dbReference type="PANTHER" id="PTHR46568:SF1">
    <property type="entry name" value="ALKYLDIHYDROXYACETONEPHOSPHATE SYNTHASE, PEROXISOMAL"/>
    <property type="match status" value="1"/>
</dbReference>
<dbReference type="Gene3D" id="3.30.465.10">
    <property type="match status" value="1"/>
</dbReference>
<feature type="binding site" evidence="8">
    <location>
        <begin position="356"/>
        <end position="362"/>
    </location>
    <ligand>
        <name>FAD</name>
        <dbReference type="ChEBI" id="CHEBI:57692"/>
    </ligand>
</feature>
<dbReference type="SUPFAM" id="SSF56176">
    <property type="entry name" value="FAD-binding/transporter-associated domain-like"/>
    <property type="match status" value="1"/>
</dbReference>
<dbReference type="AlphaFoldDB" id="A0A2R5GQZ5"/>
<reference evidence="12 13" key="1">
    <citation type="submission" date="2017-12" db="EMBL/GenBank/DDBJ databases">
        <title>Sequencing, de novo assembly and annotation of complete genome of a new Thraustochytrid species, strain FCC1311.</title>
        <authorList>
            <person name="Sedici K."/>
            <person name="Godart F."/>
            <person name="Aiese Cigliano R."/>
            <person name="Sanseverino W."/>
            <person name="Barakat M."/>
            <person name="Ortet P."/>
            <person name="Marechal E."/>
            <person name="Cagnac O."/>
            <person name="Amato A."/>
        </authorList>
    </citation>
    <scope>NUCLEOTIDE SEQUENCE [LARGE SCALE GENOMIC DNA]</scope>
</reference>
<gene>
    <name evidence="12" type="ORF">FCC1311_065232</name>
</gene>
<comment type="pathway">
    <text evidence="1 10">Glycerolipid metabolism; ether lipid biosynthesis.</text>
</comment>
<feature type="domain" description="FAD-binding PCMH-type" evidence="11">
    <location>
        <begin position="186"/>
        <end position="372"/>
    </location>
</feature>
<keyword evidence="13" id="KW-1185">Reference proteome</keyword>
<dbReference type="EMBL" id="BEYU01000074">
    <property type="protein sequence ID" value="GBG30304.1"/>
    <property type="molecule type" value="Genomic_DNA"/>
</dbReference>
<feature type="binding site" evidence="8">
    <location>
        <begin position="218"/>
        <end position="224"/>
    </location>
    <ligand>
        <name>FAD</name>
        <dbReference type="ChEBI" id="CHEBI:57692"/>
    </ligand>
</feature>
<dbReference type="InterPro" id="IPR036318">
    <property type="entry name" value="FAD-bd_PCMH-like_sf"/>
</dbReference>
<keyword evidence="10" id="KW-0444">Lipid biosynthesis</keyword>
<keyword evidence="10" id="KW-0576">Peroxisome</keyword>
<dbReference type="GO" id="GO:0005777">
    <property type="term" value="C:peroxisome"/>
    <property type="evidence" value="ECO:0007669"/>
    <property type="project" value="UniProtKB-SubCell"/>
</dbReference>
<dbReference type="InterPro" id="IPR016166">
    <property type="entry name" value="FAD-bd_PCMH"/>
</dbReference>
<evidence type="ECO:0000256" key="6">
    <source>
        <dbReference type="PIRSR" id="PIRSR625650-1"/>
    </source>
</evidence>
<keyword evidence="4 10" id="KW-0285">Flavoprotein</keyword>
<comment type="similarity">
    <text evidence="2 10">Belongs to the FAD-binding oxidoreductase/transferase type 4 family.</text>
</comment>
<evidence type="ECO:0000256" key="9">
    <source>
        <dbReference type="PIRSR" id="PIRSR625650-4"/>
    </source>
</evidence>
<dbReference type="OrthoDB" id="7786253at2759"/>
<sequence>MTTTTKAKEVLGAGESSAVTEHCNADTDADFDADAGHHARNDGLVVPAEKEACNSGGSKPALLERDEKHFDGWGFHDCRLDLGSDGIVRLAGKRYAEMFPAGQREFPAFADWAETALGLDLDDPRPHVERPDPAKYPPAVRNDAFLSAMRVYEDIEFTEDLDARVRRSHGQSVQEVYALRFKEVVPWRVPDVVVFPKSHEAVEAVLAAADKHGCVVVPVGGCSSVTQAVQLDRESEGAPKCVIALDMRSMRRIKWIDRDNMCACIEAGAYGREIEEKLGRLGLTMGHEPDSLEFSTLGGWIATKSSGMKKNTYGNIEDIVLNLKLATPALGTLTRVSNFERESVGPDPVKLAIGSEGILGVVTEAVVRLRLRASHQTFDSYLFSNFRSGQEAMRELALLRAAPASVRLMDNAQFQMGQALKGPLGTGHVAALVDRAQKFYVLEYHQMDPEKMCAMTLSYEGFGASQVRESMRQVDRICKRHGGVRAGAESARRGYNLTWMIAYLRDFGLDYGFMSESFETTVPWTEVATLYECVCACIRKEVAAAGLDEPLVGGRITQTYDTCCAMYFYFGINMQDLGDEGCEEKGEDPVALFSRIEDAARREVLRCGGSLSHHHGVGKIRLPFYREVTGSGARQLLTALKTLVDPRNVLAAGNLSALPPPAKL</sequence>
<keyword evidence="10" id="KW-0808">Transferase</keyword>
<evidence type="ECO:0000259" key="11">
    <source>
        <dbReference type="PROSITE" id="PS51387"/>
    </source>
</evidence>
<dbReference type="Pfam" id="PF01565">
    <property type="entry name" value="FAD_binding_4"/>
    <property type="match status" value="1"/>
</dbReference>
<dbReference type="PANTHER" id="PTHR46568">
    <property type="entry name" value="ALKYLDIHYDROXYACETONEPHOSPHATE SYNTHASE, PEROXISOMAL"/>
    <property type="match status" value="1"/>
</dbReference>
<evidence type="ECO:0000313" key="12">
    <source>
        <dbReference type="EMBL" id="GBG30304.1"/>
    </source>
</evidence>
<dbReference type="UniPathway" id="UPA00781"/>
<dbReference type="GO" id="GO:0071949">
    <property type="term" value="F:FAD binding"/>
    <property type="evidence" value="ECO:0007669"/>
    <property type="project" value="InterPro"/>
</dbReference>
<dbReference type="Gene3D" id="3.30.43.10">
    <property type="entry name" value="Uridine Diphospho-n-acetylenolpyruvylglucosamine Reductase, domain 2"/>
    <property type="match status" value="1"/>
</dbReference>
<feature type="binding site" evidence="7">
    <location>
        <position position="505"/>
    </location>
    <ligand>
        <name>substrate</name>
    </ligand>
</feature>
<dbReference type="Gene3D" id="1.10.45.10">
    <property type="entry name" value="Vanillyl-alcohol Oxidase, Chain A, domain 4"/>
    <property type="match status" value="1"/>
</dbReference>
<dbReference type="InterPro" id="IPR016167">
    <property type="entry name" value="FAD-bd_PCMH_sub1"/>
</dbReference>
<dbReference type="InterPro" id="IPR016164">
    <property type="entry name" value="FAD-linked_Oxase-like_C"/>
</dbReference>